<feature type="domain" description="PH" evidence="11">
    <location>
        <begin position="83"/>
        <end position="184"/>
    </location>
</feature>
<evidence type="ECO:0000313" key="13">
    <source>
        <dbReference type="EMBL" id="RNA39049.1"/>
    </source>
</evidence>
<dbReference type="GO" id="GO:0035091">
    <property type="term" value="F:phosphatidylinositol binding"/>
    <property type="evidence" value="ECO:0007669"/>
    <property type="project" value="InterPro"/>
</dbReference>
<feature type="region of interest" description="Disordered" evidence="10">
    <location>
        <begin position="478"/>
        <end position="498"/>
    </location>
</feature>
<dbReference type="Pfam" id="PF00787">
    <property type="entry name" value="PX"/>
    <property type="match status" value="1"/>
</dbReference>
<evidence type="ECO:0000256" key="8">
    <source>
        <dbReference type="RuleBase" id="RU003844"/>
    </source>
</evidence>
<dbReference type="SUPFAM" id="SSF144000">
    <property type="entry name" value="Oxysterol-binding protein-like"/>
    <property type="match status" value="1"/>
</dbReference>
<evidence type="ECO:0000256" key="5">
    <source>
        <dbReference type="ARBA" id="ARBA00022553"/>
    </source>
</evidence>
<feature type="region of interest" description="Disordered" evidence="10">
    <location>
        <begin position="1"/>
        <end position="38"/>
    </location>
</feature>
<dbReference type="GO" id="GO:0005829">
    <property type="term" value="C:cytosol"/>
    <property type="evidence" value="ECO:0007669"/>
    <property type="project" value="TreeGrafter"/>
</dbReference>
<sequence length="1563" mass="180698">MANASDDLEEKQKMYIARQQEISSSGPSSGDDENEDMDEVQNLSVAQQNINYNQNFNATKKSKKRAVELLESYRDTNAVISKPKNHEGILLKRRNWPMKGWHKRYFILADGILTYGKSKTDLTKHKDKPHGVLNAYMSIVSYISSKRRILIDSSTNSSAVVCQLKAKTQSEFETWLELLRQHRLYYQFKLFQNNNRNSSFLINNPTQLTPSNNRKSDLSSSNMKIQNSSNLINFPKNQTSEDLARRNLQINLKIDHEVKNKQKNYSVIDDYQLDNSFKQVEENLMNLSKVLGSLYLCTLSSSSANTINSSNNQISNLSGQASAFIPHHQAHQSSVSADFIQMMNANPKIHSSKSNPNLINNESALLTTNSNAMVLTVPPSISINSTGTICSSQTNQSSNSISNDENLFRKNFYQDAKSIHDQMIFIYQQLLLKKQNLLTDNSNMNKSSFRSQRSESVMSTVSLQDSQQFYDAIEYLTSESESDDDSDQESDQEAAEIVKSGQHPIVPVDLNRDVSYDPSEEELQTQKMMTRRRKLPATAPDASNVSVWGILRKAIGKDLSKISLPVILNEPLSILQRLSEELEYSDLLDTASGLSDPYDRMIYIAAFVISGYSSSYYRNGAKNFNPVLGETYELIRPDKGWKYVAEQVSHHPPISSCNCQSKNFIHEQVFHAKIKFWGKSMEVHPEGYTRVTLPKFNETYQWNKIVMYVHNVMGASRKIEQYGEITIRCTNGISCTINFPKSSNSSQKNEFYGEVFEDNVVKRKIFGQWHESFLCGMDNTAKTIWRMGAMPEDFNMYYGFTRFAMELNEITDDIKSDLPPTDTRFRPDQRNLENGDVERAECEKHRIEEKQRTRRKEMEAKGEFHQPLWFRLSKDSLKTSTNEEKEWIFNEQYWTKRENQGFKSMKQIFPNLCYKLFSILITSILLCNLSYQFFNSFVQLIDLKQCNKPSNVTKLQFNLYNFLFKNEQIYQIFSKLLKYKLNRHKKLETIFEVSDQDSADKNGKTHQNLMKQIDSFVDKISENFIETWYFAYISNDGQFISESKLQLQLVFKDLIDRFIHLNKIDLFSKLILILNKNFINFGINCELSKVGVPIEKLHPALRFSPESEKIFIKKFVLLVLRKSGNILDVNNQFLEELFMQLIGKNCVQKIVDLVSKPQFLYFAICCALDREKTYAARAEVEVQPQEIFYSGSDDDIESVDLSEEIGLKNELENQLKAAQTPQLSMKNPIYATMDKTENNLFLEIFNIGITGSEIGKEPKTGKEFTNYLIQFDYKFSSSSSELNKDSGNDNTEIITKQIKRRYKEFVSLQKSLDEQFHLKNFKGPSKFNSPIGNMEFEIVEKRRIKLNTYLNSLICLTEICQSKDFINFLGLNSNNENIKENQNSSIFKSVSETLFDRNSSKLDPIVNFANILPNSFEYTKEDTFTKFRGQLSVLLKETSILYENIFKSENLNETNSLNEISFSKNLLEIFNKLVLSASLVNNLPASFWFNHKNIYKLIECTVCEFYAERFFEDLLNKLMSYENLTFYFQNLESTLFAKPQQAKYNDPDYQIFIETLLQKKIPV</sequence>
<dbReference type="InterPro" id="IPR018494">
    <property type="entry name" value="Oxysterol-bd_CS"/>
</dbReference>
<dbReference type="OrthoDB" id="1854502at2759"/>
<dbReference type="InterPro" id="IPR000648">
    <property type="entry name" value="Oxysterol-bd"/>
</dbReference>
<feature type="region of interest" description="Disordered" evidence="10">
    <location>
        <begin position="202"/>
        <end position="221"/>
    </location>
</feature>
<dbReference type="InterPro" id="IPR001683">
    <property type="entry name" value="PX_dom"/>
</dbReference>
<evidence type="ECO:0000259" key="11">
    <source>
        <dbReference type="PROSITE" id="PS50003"/>
    </source>
</evidence>
<evidence type="ECO:0000313" key="14">
    <source>
        <dbReference type="Proteomes" id="UP000276133"/>
    </source>
</evidence>
<keyword evidence="3 9" id="KW-0813">Transport</keyword>
<dbReference type="PANTHER" id="PTHR10972">
    <property type="entry name" value="OXYSTEROL-BINDING PROTEIN-RELATED"/>
    <property type="match status" value="1"/>
</dbReference>
<dbReference type="Pfam" id="PF01237">
    <property type="entry name" value="Oxysterol_BP"/>
    <property type="match status" value="1"/>
</dbReference>
<dbReference type="GO" id="GO:0005886">
    <property type="term" value="C:plasma membrane"/>
    <property type="evidence" value="ECO:0007669"/>
    <property type="project" value="TreeGrafter"/>
</dbReference>
<protein>
    <recommendedName>
        <fullName evidence="9">Oxysterol-binding protein</fullName>
    </recommendedName>
</protein>
<evidence type="ECO:0000256" key="1">
    <source>
        <dbReference type="ARBA" id="ARBA00004496"/>
    </source>
</evidence>
<dbReference type="Pfam" id="PF02194">
    <property type="entry name" value="PXA"/>
    <property type="match status" value="1"/>
</dbReference>
<dbReference type="InterPro" id="IPR041680">
    <property type="entry name" value="PH_8"/>
</dbReference>
<dbReference type="Pfam" id="PF15409">
    <property type="entry name" value="PH_8"/>
    <property type="match status" value="1"/>
</dbReference>
<evidence type="ECO:0000256" key="6">
    <source>
        <dbReference type="ARBA" id="ARBA00023055"/>
    </source>
</evidence>
<dbReference type="InterPro" id="IPR011993">
    <property type="entry name" value="PH-like_dom_sf"/>
</dbReference>
<accession>A0A3M7STL0</accession>
<feature type="compositionally biased region" description="Polar residues" evidence="10">
    <location>
        <begin position="205"/>
        <end position="221"/>
    </location>
</feature>
<keyword evidence="14" id="KW-1185">Reference proteome</keyword>
<dbReference type="Gene3D" id="3.30.70.3490">
    <property type="match status" value="1"/>
</dbReference>
<keyword evidence="5" id="KW-0597">Phosphoprotein</keyword>
<dbReference type="Gene3D" id="3.30.1520.10">
    <property type="entry name" value="Phox-like domain"/>
    <property type="match status" value="1"/>
</dbReference>
<comment type="similarity">
    <text evidence="2 8">Belongs to the OSBP family.</text>
</comment>
<feature type="domain" description="PX" evidence="12">
    <location>
        <begin position="1245"/>
        <end position="1376"/>
    </location>
</feature>
<keyword evidence="4" id="KW-0963">Cytoplasm</keyword>
<keyword evidence="7" id="KW-0446">Lipid-binding</keyword>
<dbReference type="PROSITE" id="PS50195">
    <property type="entry name" value="PX"/>
    <property type="match status" value="1"/>
</dbReference>
<reference evidence="13 14" key="1">
    <citation type="journal article" date="2018" name="Sci. Rep.">
        <title>Genomic signatures of local adaptation to the degree of environmental predictability in rotifers.</title>
        <authorList>
            <person name="Franch-Gras L."/>
            <person name="Hahn C."/>
            <person name="Garcia-Roger E.M."/>
            <person name="Carmona M.J."/>
            <person name="Serra M."/>
            <person name="Gomez A."/>
        </authorList>
    </citation>
    <scope>NUCLEOTIDE SEQUENCE [LARGE SCALE GENOMIC DNA]</scope>
    <source>
        <strain evidence="13">HYR1</strain>
    </source>
</reference>
<evidence type="ECO:0000256" key="10">
    <source>
        <dbReference type="SAM" id="MobiDB-lite"/>
    </source>
</evidence>
<evidence type="ECO:0000256" key="7">
    <source>
        <dbReference type="ARBA" id="ARBA00023121"/>
    </source>
</evidence>
<dbReference type="InterPro" id="IPR001849">
    <property type="entry name" value="PH_domain"/>
</dbReference>
<proteinExistence type="inferred from homology"/>
<keyword evidence="6 9" id="KW-0445">Lipid transport</keyword>
<dbReference type="Gene3D" id="2.40.160.120">
    <property type="match status" value="1"/>
</dbReference>
<dbReference type="FunFam" id="2.40.160.120:FF:000001">
    <property type="entry name" value="Oxysterol-binding protein"/>
    <property type="match status" value="1"/>
</dbReference>
<evidence type="ECO:0000256" key="9">
    <source>
        <dbReference type="RuleBase" id="RU003845"/>
    </source>
</evidence>
<dbReference type="PANTHER" id="PTHR10972:SF203">
    <property type="entry name" value="OXYSTEROL-BINDING PROTEIN HOMOLOG 3"/>
    <property type="match status" value="1"/>
</dbReference>
<dbReference type="PROSITE" id="PS01013">
    <property type="entry name" value="OSBP"/>
    <property type="match status" value="1"/>
</dbReference>
<evidence type="ECO:0000256" key="3">
    <source>
        <dbReference type="ARBA" id="ARBA00022448"/>
    </source>
</evidence>
<dbReference type="SMART" id="SM00312">
    <property type="entry name" value="PX"/>
    <property type="match status" value="1"/>
</dbReference>
<dbReference type="SUPFAM" id="SSF50729">
    <property type="entry name" value="PH domain-like"/>
    <property type="match status" value="1"/>
</dbReference>
<name>A0A3M7STL0_BRAPC</name>
<dbReference type="Proteomes" id="UP000276133">
    <property type="component" value="Unassembled WGS sequence"/>
</dbReference>
<feature type="compositionally biased region" description="Acidic residues" evidence="10">
    <location>
        <begin position="480"/>
        <end position="494"/>
    </location>
</feature>
<dbReference type="GO" id="GO:0097038">
    <property type="term" value="C:perinuclear endoplasmic reticulum"/>
    <property type="evidence" value="ECO:0007669"/>
    <property type="project" value="TreeGrafter"/>
</dbReference>
<evidence type="ECO:0000256" key="4">
    <source>
        <dbReference type="ARBA" id="ARBA00022490"/>
    </source>
</evidence>
<evidence type="ECO:0000256" key="2">
    <source>
        <dbReference type="ARBA" id="ARBA00008842"/>
    </source>
</evidence>
<dbReference type="InterPro" id="IPR037239">
    <property type="entry name" value="OSBP_sf"/>
</dbReference>
<gene>
    <name evidence="13" type="ORF">BpHYR1_012745</name>
</gene>
<dbReference type="GO" id="GO:0120009">
    <property type="term" value="P:intermembrane lipid transfer"/>
    <property type="evidence" value="ECO:0007669"/>
    <property type="project" value="UniProtKB-ARBA"/>
</dbReference>
<comment type="subcellular location">
    <subcellularLocation>
        <location evidence="1">Cytoplasm</location>
    </subcellularLocation>
</comment>
<comment type="caution">
    <text evidence="13">The sequence shown here is derived from an EMBL/GenBank/DDBJ whole genome shotgun (WGS) entry which is preliminary data.</text>
</comment>
<dbReference type="InterPro" id="IPR003114">
    <property type="entry name" value="Phox_assoc"/>
</dbReference>
<dbReference type="PROSITE" id="PS50003">
    <property type="entry name" value="PH_DOMAIN"/>
    <property type="match status" value="1"/>
</dbReference>
<dbReference type="SMART" id="SM00233">
    <property type="entry name" value="PH"/>
    <property type="match status" value="1"/>
</dbReference>
<dbReference type="STRING" id="10195.A0A3M7STL0"/>
<organism evidence="13 14">
    <name type="scientific">Brachionus plicatilis</name>
    <name type="common">Marine rotifer</name>
    <name type="synonym">Brachionus muelleri</name>
    <dbReference type="NCBI Taxonomy" id="10195"/>
    <lineage>
        <taxon>Eukaryota</taxon>
        <taxon>Metazoa</taxon>
        <taxon>Spiralia</taxon>
        <taxon>Gnathifera</taxon>
        <taxon>Rotifera</taxon>
        <taxon>Eurotatoria</taxon>
        <taxon>Monogononta</taxon>
        <taxon>Pseudotrocha</taxon>
        <taxon>Ploima</taxon>
        <taxon>Brachionidae</taxon>
        <taxon>Brachionus</taxon>
    </lineage>
</organism>
<dbReference type="InterPro" id="IPR036871">
    <property type="entry name" value="PX_dom_sf"/>
</dbReference>
<dbReference type="EMBL" id="REGN01000792">
    <property type="protein sequence ID" value="RNA39049.1"/>
    <property type="molecule type" value="Genomic_DNA"/>
</dbReference>
<evidence type="ECO:0000259" key="12">
    <source>
        <dbReference type="PROSITE" id="PS50195"/>
    </source>
</evidence>
<dbReference type="GO" id="GO:0015485">
    <property type="term" value="F:cholesterol binding"/>
    <property type="evidence" value="ECO:0007669"/>
    <property type="project" value="TreeGrafter"/>
</dbReference>
<dbReference type="Gene3D" id="2.30.29.30">
    <property type="entry name" value="Pleckstrin-homology domain (PH domain)/Phosphotyrosine-binding domain (PTB)"/>
    <property type="match status" value="1"/>
</dbReference>
<dbReference type="SUPFAM" id="SSF64268">
    <property type="entry name" value="PX domain"/>
    <property type="match status" value="1"/>
</dbReference>